<keyword evidence="5" id="KW-1133">Transmembrane helix</keyword>
<evidence type="ECO:0000313" key="9">
    <source>
        <dbReference type="Proteomes" id="UP000515158"/>
    </source>
</evidence>
<dbReference type="InterPro" id="IPR004117">
    <property type="entry name" value="7tm6_olfct_rcpt"/>
</dbReference>
<proteinExistence type="predicted"/>
<dbReference type="Pfam" id="PF02949">
    <property type="entry name" value="7tm_6"/>
    <property type="match status" value="1"/>
</dbReference>
<evidence type="ECO:0000313" key="10">
    <source>
        <dbReference type="RefSeq" id="XP_034250213.1"/>
    </source>
</evidence>
<dbReference type="GeneID" id="117650731"/>
<keyword evidence="4" id="KW-0552">Olfaction</keyword>
<keyword evidence="6" id="KW-0472">Membrane</keyword>
<keyword evidence="3" id="KW-0812">Transmembrane</keyword>
<keyword evidence="7" id="KW-0675">Receptor</keyword>
<evidence type="ECO:0000256" key="6">
    <source>
        <dbReference type="ARBA" id="ARBA00023136"/>
    </source>
</evidence>
<protein>
    <submittedName>
        <fullName evidence="10">Uncharacterized protein LOC117650731</fullName>
    </submittedName>
</protein>
<evidence type="ECO:0000256" key="7">
    <source>
        <dbReference type="ARBA" id="ARBA00023170"/>
    </source>
</evidence>
<evidence type="ECO:0000256" key="5">
    <source>
        <dbReference type="ARBA" id="ARBA00022989"/>
    </source>
</evidence>
<gene>
    <name evidence="10" type="primary">LOC117650731</name>
</gene>
<dbReference type="GO" id="GO:0004984">
    <property type="term" value="F:olfactory receptor activity"/>
    <property type="evidence" value="ECO:0007669"/>
    <property type="project" value="InterPro"/>
</dbReference>
<dbReference type="KEGG" id="tpal:117650731"/>
<organism evidence="10">
    <name type="scientific">Thrips palmi</name>
    <name type="common">Melon thrips</name>
    <dbReference type="NCBI Taxonomy" id="161013"/>
    <lineage>
        <taxon>Eukaryota</taxon>
        <taxon>Metazoa</taxon>
        <taxon>Ecdysozoa</taxon>
        <taxon>Arthropoda</taxon>
        <taxon>Hexapoda</taxon>
        <taxon>Insecta</taxon>
        <taxon>Pterygota</taxon>
        <taxon>Neoptera</taxon>
        <taxon>Paraneoptera</taxon>
        <taxon>Thysanoptera</taxon>
        <taxon>Terebrantia</taxon>
        <taxon>Thripoidea</taxon>
        <taxon>Thripidae</taxon>
        <taxon>Thrips</taxon>
    </lineage>
</organism>
<evidence type="ECO:0000256" key="4">
    <source>
        <dbReference type="ARBA" id="ARBA00022725"/>
    </source>
</evidence>
<comment type="subcellular location">
    <subcellularLocation>
        <location evidence="1">Membrane</location>
        <topology evidence="1">Multi-pass membrane protein</topology>
    </subcellularLocation>
</comment>
<keyword evidence="9" id="KW-1185">Reference proteome</keyword>
<evidence type="ECO:0000256" key="1">
    <source>
        <dbReference type="ARBA" id="ARBA00004141"/>
    </source>
</evidence>
<evidence type="ECO:0000256" key="3">
    <source>
        <dbReference type="ARBA" id="ARBA00022692"/>
    </source>
</evidence>
<dbReference type="Proteomes" id="UP000515158">
    <property type="component" value="Unplaced"/>
</dbReference>
<dbReference type="AlphaFoldDB" id="A0A6P8ZXS7"/>
<sequence>MLHVRYEGIAVDHITASFTLHNFLILNGEQLLPEDELAAPIDNNEVLGDEDLEEGDASDEGMGDNCNDLFADAQDAQLRETARLHGELSGAVVQLSDLFAPYLPYYLLNPLGGSALATCGVLFGTFSGNFLSLVPQIFIVFMPLCMNGEALKMASGPWMSESAYGSAWLESSPPQRRMLLLSMARCSRPMAVPVKAFGALDREAFISVLKAWFSYLQTLSNLSAT</sequence>
<dbReference type="GO" id="GO:0016020">
    <property type="term" value="C:membrane"/>
    <property type="evidence" value="ECO:0007669"/>
    <property type="project" value="UniProtKB-SubCell"/>
</dbReference>
<name>A0A6P8ZXS7_THRPL</name>
<dbReference type="GO" id="GO:0007165">
    <property type="term" value="P:signal transduction"/>
    <property type="evidence" value="ECO:0007669"/>
    <property type="project" value="UniProtKB-KW"/>
</dbReference>
<dbReference type="OrthoDB" id="6725171at2759"/>
<reference evidence="10" key="1">
    <citation type="submission" date="2025-08" db="UniProtKB">
        <authorList>
            <consortium name="RefSeq"/>
        </authorList>
    </citation>
    <scope>IDENTIFICATION</scope>
    <source>
        <tissue evidence="10">Total insect</tissue>
    </source>
</reference>
<dbReference type="GO" id="GO:0005549">
    <property type="term" value="F:odorant binding"/>
    <property type="evidence" value="ECO:0007669"/>
    <property type="project" value="InterPro"/>
</dbReference>
<keyword evidence="8" id="KW-0807">Transducer</keyword>
<keyword evidence="2" id="KW-0716">Sensory transduction</keyword>
<dbReference type="RefSeq" id="XP_034250213.1">
    <property type="nucleotide sequence ID" value="XM_034394322.1"/>
</dbReference>
<accession>A0A6P8ZXS7</accession>
<dbReference type="InParanoid" id="A0A6P8ZXS7"/>
<evidence type="ECO:0000256" key="8">
    <source>
        <dbReference type="ARBA" id="ARBA00023224"/>
    </source>
</evidence>
<evidence type="ECO:0000256" key="2">
    <source>
        <dbReference type="ARBA" id="ARBA00022606"/>
    </source>
</evidence>